<dbReference type="InterPro" id="IPR028082">
    <property type="entry name" value="Peripla_BP_I"/>
</dbReference>
<evidence type="ECO:0000313" key="3">
    <source>
        <dbReference type="Proteomes" id="UP000244893"/>
    </source>
</evidence>
<dbReference type="AlphaFoldDB" id="A0A2V1HN37"/>
<gene>
    <name evidence="2" type="ORF">DDQ50_08975</name>
</gene>
<dbReference type="PROSITE" id="PS51318">
    <property type="entry name" value="TAT"/>
    <property type="match status" value="1"/>
</dbReference>
<dbReference type="Proteomes" id="UP000244893">
    <property type="component" value="Unassembled WGS sequence"/>
</dbReference>
<comment type="caution">
    <text evidence="2">The sequence shown here is derived from an EMBL/GenBank/DDBJ whole genome shotgun (WGS) entry which is preliminary data.</text>
</comment>
<evidence type="ECO:0000256" key="1">
    <source>
        <dbReference type="SAM" id="SignalP"/>
    </source>
</evidence>
<feature type="chain" id="PRO_5015853040" description="Sugar ABC transporter substrate-binding protein" evidence="1">
    <location>
        <begin position="39"/>
        <end position="104"/>
    </location>
</feature>
<protein>
    <recommendedName>
        <fullName evidence="4">Sugar ABC transporter substrate-binding protein</fullName>
    </recommendedName>
</protein>
<proteinExistence type="predicted"/>
<dbReference type="InterPro" id="IPR006311">
    <property type="entry name" value="TAT_signal"/>
</dbReference>
<accession>A0A2V1HN37</accession>
<keyword evidence="3" id="KW-1185">Reference proteome</keyword>
<evidence type="ECO:0008006" key="4">
    <source>
        <dbReference type="Google" id="ProtNLM"/>
    </source>
</evidence>
<reference evidence="2 3" key="1">
    <citation type="submission" date="2018-05" db="EMBL/GenBank/DDBJ databases">
        <title>Amnibacterium sp. M8JJ-5, whole genome shotgun sequence.</title>
        <authorList>
            <person name="Tuo L."/>
        </authorList>
    </citation>
    <scope>NUCLEOTIDE SEQUENCE [LARGE SCALE GENOMIC DNA]</scope>
    <source>
        <strain evidence="2 3">M8JJ-5</strain>
    </source>
</reference>
<name>A0A2V1HN37_9MICO</name>
<keyword evidence="1" id="KW-0732">Signal</keyword>
<feature type="signal peptide" evidence="1">
    <location>
        <begin position="1"/>
        <end position="38"/>
    </location>
</feature>
<sequence length="104" mass="10366">MTQNGSNNGRGGRLARRGALSALALTAAALLASCSATGATEGAAGGSGGSDSGEVVIGYSTYTVANPAFAGIIQGQKEEAEKNGYKFISTNANLDPNQQISDVQ</sequence>
<dbReference type="RefSeq" id="WP_116756409.1">
    <property type="nucleotide sequence ID" value="NZ_JBHUEX010000001.1"/>
</dbReference>
<dbReference type="SUPFAM" id="SSF53822">
    <property type="entry name" value="Periplasmic binding protein-like I"/>
    <property type="match status" value="1"/>
</dbReference>
<organism evidence="2 3">
    <name type="scientific">Amnibacterium flavum</name>
    <dbReference type="NCBI Taxonomy" id="2173173"/>
    <lineage>
        <taxon>Bacteria</taxon>
        <taxon>Bacillati</taxon>
        <taxon>Actinomycetota</taxon>
        <taxon>Actinomycetes</taxon>
        <taxon>Micrococcales</taxon>
        <taxon>Microbacteriaceae</taxon>
        <taxon>Amnibacterium</taxon>
    </lineage>
</organism>
<dbReference type="EMBL" id="QEOP01000002">
    <property type="protein sequence ID" value="PVZ93895.1"/>
    <property type="molecule type" value="Genomic_DNA"/>
</dbReference>
<dbReference type="Gene3D" id="3.40.50.2300">
    <property type="match status" value="1"/>
</dbReference>
<evidence type="ECO:0000313" key="2">
    <source>
        <dbReference type="EMBL" id="PVZ93895.1"/>
    </source>
</evidence>